<dbReference type="Pfam" id="PF00814">
    <property type="entry name" value="TsaD"/>
    <property type="match status" value="1"/>
</dbReference>
<keyword evidence="3" id="KW-1185">Reference proteome</keyword>
<dbReference type="InterPro" id="IPR022496">
    <property type="entry name" value="T6A_TsaB"/>
</dbReference>
<gene>
    <name evidence="2" type="ordered locus">Cycma_1923</name>
</gene>
<dbReference type="STRING" id="880070.Cycma_1923"/>
<evidence type="ECO:0000259" key="1">
    <source>
        <dbReference type="Pfam" id="PF00814"/>
    </source>
</evidence>
<accession>G0IYD8</accession>
<sequence>MRLALYDIYMSKILSIETSIAVCSVAIHENGELLALAELHQDNVHGSKLVPLIKSLLAEGGYSPKSLDAIAVAQGPGSYTGLRIGVSTAKGLAFAHDLPLIGLDSLDGLGARLVGQVENGSFIVPMIDARRMEVYAKVLDANGETLVPLKPVILEEGVFDELLNSGLVYFLGNANKKTEAFLNHANGRYIDKLNSAAGLGKLAYQKYVEKDFVDIAYFEPNYLKEFMVLKSKKNPLLT</sequence>
<dbReference type="eggNOG" id="COG1214">
    <property type="taxonomic scope" value="Bacteria"/>
</dbReference>
<dbReference type="NCBIfam" id="TIGR03725">
    <property type="entry name" value="T6A_YeaZ"/>
    <property type="match status" value="1"/>
</dbReference>
<proteinExistence type="predicted"/>
<dbReference type="HOGENOM" id="CLU_064886_1_0_10"/>
<dbReference type="AlphaFoldDB" id="G0IYD8"/>
<feature type="domain" description="Gcp-like" evidence="1">
    <location>
        <begin position="45"/>
        <end position="146"/>
    </location>
</feature>
<dbReference type="InterPro" id="IPR043129">
    <property type="entry name" value="ATPase_NBD"/>
</dbReference>
<dbReference type="CDD" id="cd24032">
    <property type="entry name" value="ASKHA_NBD_TsaB"/>
    <property type="match status" value="1"/>
</dbReference>
<dbReference type="PANTHER" id="PTHR11735:SF11">
    <property type="entry name" value="TRNA THREONYLCARBAMOYLADENOSINE BIOSYNTHESIS PROTEIN TSAB"/>
    <property type="match status" value="1"/>
</dbReference>
<dbReference type="SUPFAM" id="SSF53067">
    <property type="entry name" value="Actin-like ATPase domain"/>
    <property type="match status" value="2"/>
</dbReference>
<protein>
    <submittedName>
        <fullName evidence="2">Universal protein YeaZ</fullName>
    </submittedName>
</protein>
<dbReference type="InterPro" id="IPR000905">
    <property type="entry name" value="Gcp-like_dom"/>
</dbReference>
<evidence type="ECO:0000313" key="3">
    <source>
        <dbReference type="Proteomes" id="UP000001635"/>
    </source>
</evidence>
<evidence type="ECO:0000313" key="2">
    <source>
        <dbReference type="EMBL" id="AEL25673.1"/>
    </source>
</evidence>
<organism evidence="2 3">
    <name type="scientific">Cyclobacterium marinum (strain ATCC 25205 / DSM 745 / LMG 13164 / NCIMB 1802)</name>
    <name type="common">Flectobacillus marinus</name>
    <dbReference type="NCBI Taxonomy" id="880070"/>
    <lineage>
        <taxon>Bacteria</taxon>
        <taxon>Pseudomonadati</taxon>
        <taxon>Bacteroidota</taxon>
        <taxon>Cytophagia</taxon>
        <taxon>Cytophagales</taxon>
        <taxon>Cyclobacteriaceae</taxon>
        <taxon>Cyclobacterium</taxon>
    </lineage>
</organism>
<name>G0IYD8_CYCMS</name>
<dbReference type="Gene3D" id="3.30.420.40">
    <property type="match status" value="2"/>
</dbReference>
<dbReference type="EMBL" id="CP002955">
    <property type="protein sequence ID" value="AEL25673.1"/>
    <property type="molecule type" value="Genomic_DNA"/>
</dbReference>
<dbReference type="PANTHER" id="PTHR11735">
    <property type="entry name" value="TRNA N6-ADENOSINE THREONYLCARBAMOYLTRANSFERASE"/>
    <property type="match status" value="1"/>
</dbReference>
<dbReference type="GO" id="GO:0005829">
    <property type="term" value="C:cytosol"/>
    <property type="evidence" value="ECO:0007669"/>
    <property type="project" value="TreeGrafter"/>
</dbReference>
<dbReference type="Proteomes" id="UP000001635">
    <property type="component" value="Chromosome"/>
</dbReference>
<dbReference type="KEGG" id="cmr:Cycma_1923"/>
<reference evidence="3" key="1">
    <citation type="submission" date="2011-07" db="EMBL/GenBank/DDBJ databases">
        <title>The complete genome of Cyclobacterium marinum DSM 745.</title>
        <authorList>
            <person name="Lucas S."/>
            <person name="Han J."/>
            <person name="Lapidus A."/>
            <person name="Bruce D."/>
            <person name="Goodwin L."/>
            <person name="Pitluck S."/>
            <person name="Peters L."/>
            <person name="Kyrpides N."/>
            <person name="Mavromatis K."/>
            <person name="Ivanova N."/>
            <person name="Ovchinnikova G."/>
            <person name="Chertkov O."/>
            <person name="Detter J.C."/>
            <person name="Tapia R."/>
            <person name="Han C."/>
            <person name="Land M."/>
            <person name="Hauser L."/>
            <person name="Markowitz V."/>
            <person name="Cheng J.-F."/>
            <person name="Hugenholtz P."/>
            <person name="Woyke T."/>
            <person name="Wu D."/>
            <person name="Tindall B."/>
            <person name="Schuetze A."/>
            <person name="Brambilla E."/>
            <person name="Klenk H.-P."/>
            <person name="Eisen J.A."/>
        </authorList>
    </citation>
    <scope>NUCLEOTIDE SEQUENCE [LARGE SCALE GENOMIC DNA]</scope>
    <source>
        <strain evidence="3">ATCC 25205 / DSM 745 / LMG 13164 / NCIMB 1802</strain>
    </source>
</reference>
<dbReference type="GO" id="GO:0002949">
    <property type="term" value="P:tRNA threonylcarbamoyladenosine modification"/>
    <property type="evidence" value="ECO:0007669"/>
    <property type="project" value="InterPro"/>
</dbReference>